<dbReference type="RefSeq" id="WP_274151769.1">
    <property type="nucleotide sequence ID" value="NZ_CP117811.1"/>
</dbReference>
<protein>
    <submittedName>
        <fullName evidence="6">Sulfatase-like hydrolase/transferase</fullName>
    </submittedName>
</protein>
<dbReference type="InterPro" id="IPR050738">
    <property type="entry name" value="Sulfatase"/>
</dbReference>
<dbReference type="Pfam" id="PF00884">
    <property type="entry name" value="Sulfatase"/>
    <property type="match status" value="1"/>
</dbReference>
<dbReference type="EMBL" id="CP117811">
    <property type="protein sequence ID" value="WDE97411.1"/>
    <property type="molecule type" value="Genomic_DNA"/>
</dbReference>
<keyword evidence="4" id="KW-0106">Calcium</keyword>
<proteinExistence type="inferred from homology"/>
<evidence type="ECO:0000256" key="3">
    <source>
        <dbReference type="ARBA" id="ARBA00022801"/>
    </source>
</evidence>
<keyword evidence="2" id="KW-0479">Metal-binding</keyword>
<gene>
    <name evidence="6" type="ORF">PQO03_05535</name>
</gene>
<evidence type="ECO:0000256" key="4">
    <source>
        <dbReference type="ARBA" id="ARBA00022837"/>
    </source>
</evidence>
<keyword evidence="7" id="KW-1185">Reference proteome</keyword>
<evidence type="ECO:0000256" key="2">
    <source>
        <dbReference type="ARBA" id="ARBA00022723"/>
    </source>
</evidence>
<dbReference type="Gene3D" id="3.40.720.10">
    <property type="entry name" value="Alkaline Phosphatase, subunit A"/>
    <property type="match status" value="1"/>
</dbReference>
<dbReference type="SUPFAM" id="SSF53649">
    <property type="entry name" value="Alkaline phosphatase-like"/>
    <property type="match status" value="1"/>
</dbReference>
<dbReference type="InterPro" id="IPR017850">
    <property type="entry name" value="Alkaline_phosphatase_core_sf"/>
</dbReference>
<organism evidence="6 7">
    <name type="scientific">Lentisphaera profundi</name>
    <dbReference type="NCBI Taxonomy" id="1658616"/>
    <lineage>
        <taxon>Bacteria</taxon>
        <taxon>Pseudomonadati</taxon>
        <taxon>Lentisphaerota</taxon>
        <taxon>Lentisphaeria</taxon>
        <taxon>Lentisphaerales</taxon>
        <taxon>Lentisphaeraceae</taxon>
        <taxon>Lentisphaera</taxon>
    </lineage>
</organism>
<evidence type="ECO:0000313" key="6">
    <source>
        <dbReference type="EMBL" id="WDE97411.1"/>
    </source>
</evidence>
<reference evidence="6 7" key="1">
    <citation type="submission" date="2023-02" db="EMBL/GenBank/DDBJ databases">
        <title>Genome sequence of Lentisphaera profundi SAORIC-696.</title>
        <authorList>
            <person name="Kim e."/>
            <person name="Cho J.-C."/>
            <person name="Choi A."/>
            <person name="Kang I."/>
        </authorList>
    </citation>
    <scope>NUCLEOTIDE SEQUENCE [LARGE SCALE GENOMIC DNA]</scope>
    <source>
        <strain evidence="6 7">SAORIC-696</strain>
    </source>
</reference>
<name>A0ABY7VU25_9BACT</name>
<evidence type="ECO:0000259" key="5">
    <source>
        <dbReference type="Pfam" id="PF00884"/>
    </source>
</evidence>
<accession>A0ABY7VU25</accession>
<dbReference type="PANTHER" id="PTHR42693:SF33">
    <property type="entry name" value="ARYLSULFATASE"/>
    <property type="match status" value="1"/>
</dbReference>
<dbReference type="InterPro" id="IPR024607">
    <property type="entry name" value="Sulfatase_CS"/>
</dbReference>
<evidence type="ECO:0000313" key="7">
    <source>
        <dbReference type="Proteomes" id="UP001214250"/>
    </source>
</evidence>
<dbReference type="PROSITE" id="PS00149">
    <property type="entry name" value="SULFATASE_2"/>
    <property type="match status" value="1"/>
</dbReference>
<sequence>MNKFFSLHALVMIFSVSLLGNSKPNIVLIYVDDLDFDQVSVYDQQKFPSYTGAKETGNLKELNPITANQNGRFLKVGEMPYHKNAQVLTPHIASLAEEGVTFNRFYLTSSTCTPSRYSLLTGRYASRAPLLLKDNPPGSVPLIAWNANMDPLENNLAKDLKSAGYKTALVGKWHLSNYDIAEIDFEKGFKGHHLNSEKSKKLLPHQLVGSYFPLTADYGSGEVQDELERIYGIMQRRVKRISGFDVVDRLYYANYGELPMPKHMKVHNLEWLTEGALNYIEDNKDNPFFLYFSITAPHGQYFEDWMEKDWRATPAGMLKEKPKGMPSRESVLQRIDKACLPRQNAMATWIDDSVGAILTKLKKSGLADNTMVLFVSDHQSRGKLTTYEGHRAPAIIHWPKMVNKGVVEEGIFSNIDILPTLLDLAKGQSPKGSLCDGQSFLPMLKGEKLEDWRESILLETSYSRAIVHKDWKYMANRPPQWVLDKMEEDQLETQKSGARRHVGWSGRTTNAASGMGIRFNADQDFPYYFDADQLYNLGEDVFEQKNIIMNPENKKRLEELKKKLESHINDLPHHFGEFGSVHH</sequence>
<dbReference type="InterPro" id="IPR000917">
    <property type="entry name" value="Sulfatase_N"/>
</dbReference>
<feature type="domain" description="Sulfatase N-terminal" evidence="5">
    <location>
        <begin position="24"/>
        <end position="425"/>
    </location>
</feature>
<keyword evidence="3" id="KW-0378">Hydrolase</keyword>
<evidence type="ECO:0000256" key="1">
    <source>
        <dbReference type="ARBA" id="ARBA00008779"/>
    </source>
</evidence>
<dbReference type="Proteomes" id="UP001214250">
    <property type="component" value="Chromosome 1"/>
</dbReference>
<comment type="similarity">
    <text evidence="1">Belongs to the sulfatase family.</text>
</comment>
<dbReference type="PROSITE" id="PS00523">
    <property type="entry name" value="SULFATASE_1"/>
    <property type="match status" value="1"/>
</dbReference>
<dbReference type="PANTHER" id="PTHR42693">
    <property type="entry name" value="ARYLSULFATASE FAMILY MEMBER"/>
    <property type="match status" value="1"/>
</dbReference>